<dbReference type="GO" id="GO:0009733">
    <property type="term" value="P:response to auxin"/>
    <property type="evidence" value="ECO:0007669"/>
    <property type="project" value="InterPro"/>
</dbReference>
<accession>A0AAP0AV38</accession>
<gene>
    <name evidence="3" type="ORF">KSP39_PZI022948</name>
</gene>
<organism evidence="3 4">
    <name type="scientific">Platanthera zijinensis</name>
    <dbReference type="NCBI Taxonomy" id="2320716"/>
    <lineage>
        <taxon>Eukaryota</taxon>
        <taxon>Viridiplantae</taxon>
        <taxon>Streptophyta</taxon>
        <taxon>Embryophyta</taxon>
        <taxon>Tracheophyta</taxon>
        <taxon>Spermatophyta</taxon>
        <taxon>Magnoliopsida</taxon>
        <taxon>Liliopsida</taxon>
        <taxon>Asparagales</taxon>
        <taxon>Orchidaceae</taxon>
        <taxon>Orchidoideae</taxon>
        <taxon>Orchideae</taxon>
        <taxon>Orchidinae</taxon>
        <taxon>Platanthera</taxon>
    </lineage>
</organism>
<evidence type="ECO:0008006" key="5">
    <source>
        <dbReference type="Google" id="ProtNLM"/>
    </source>
</evidence>
<keyword evidence="4" id="KW-1185">Reference proteome</keyword>
<feature type="compositionally biased region" description="Basic residues" evidence="2">
    <location>
        <begin position="77"/>
        <end position="88"/>
    </location>
</feature>
<dbReference type="Pfam" id="PF02519">
    <property type="entry name" value="Auxin_inducible"/>
    <property type="match status" value="1"/>
</dbReference>
<dbReference type="AlphaFoldDB" id="A0AAP0AV38"/>
<dbReference type="PANTHER" id="PTHR31374:SF29">
    <property type="entry name" value="SAUR-LIKE AUXIN-RESPONSIVE PROTEIN FAMILY"/>
    <property type="match status" value="1"/>
</dbReference>
<comment type="caution">
    <text evidence="3">The sequence shown here is derived from an EMBL/GenBank/DDBJ whole genome shotgun (WGS) entry which is preliminary data.</text>
</comment>
<dbReference type="PANTHER" id="PTHR31374">
    <property type="entry name" value="AUXIN-INDUCED PROTEIN-LIKE-RELATED"/>
    <property type="match status" value="1"/>
</dbReference>
<protein>
    <recommendedName>
        <fullName evidence="5">Small auxin up regulated protein</fullName>
    </recommendedName>
</protein>
<proteinExistence type="inferred from homology"/>
<evidence type="ECO:0000256" key="2">
    <source>
        <dbReference type="SAM" id="MobiDB-lite"/>
    </source>
</evidence>
<dbReference type="EMBL" id="JBBWWQ010000020">
    <property type="protein sequence ID" value="KAK8916073.1"/>
    <property type="molecule type" value="Genomic_DNA"/>
</dbReference>
<dbReference type="Proteomes" id="UP001418222">
    <property type="component" value="Unassembled WGS sequence"/>
</dbReference>
<evidence type="ECO:0000313" key="4">
    <source>
        <dbReference type="Proteomes" id="UP001418222"/>
    </source>
</evidence>
<name>A0AAP0AV38_9ASPA</name>
<feature type="region of interest" description="Disordered" evidence="2">
    <location>
        <begin position="72"/>
        <end position="96"/>
    </location>
</feature>
<comment type="similarity">
    <text evidence="1">Belongs to the ARG7 family.</text>
</comment>
<dbReference type="InterPro" id="IPR003676">
    <property type="entry name" value="SAUR_fam"/>
</dbReference>
<evidence type="ECO:0000256" key="1">
    <source>
        <dbReference type="ARBA" id="ARBA00006974"/>
    </source>
</evidence>
<sequence length="96" mass="11070">MRKGFVAIRVGGEGEEKRRFFVPVEYVNHPLFAGLLKEAEEEYGFVQEGAIAIPCHVEVFRYVREIIDRDSTGGGGRQRHHHHHHHALHIPNCFRS</sequence>
<reference evidence="3 4" key="1">
    <citation type="journal article" date="2022" name="Nat. Plants">
        <title>Genomes of leafy and leafless Platanthera orchids illuminate the evolution of mycoheterotrophy.</title>
        <authorList>
            <person name="Li M.H."/>
            <person name="Liu K.W."/>
            <person name="Li Z."/>
            <person name="Lu H.C."/>
            <person name="Ye Q.L."/>
            <person name="Zhang D."/>
            <person name="Wang J.Y."/>
            <person name="Li Y.F."/>
            <person name="Zhong Z.M."/>
            <person name="Liu X."/>
            <person name="Yu X."/>
            <person name="Liu D.K."/>
            <person name="Tu X.D."/>
            <person name="Liu B."/>
            <person name="Hao Y."/>
            <person name="Liao X.Y."/>
            <person name="Jiang Y.T."/>
            <person name="Sun W.H."/>
            <person name="Chen J."/>
            <person name="Chen Y.Q."/>
            <person name="Ai Y."/>
            <person name="Zhai J.W."/>
            <person name="Wu S.S."/>
            <person name="Zhou Z."/>
            <person name="Hsiao Y.Y."/>
            <person name="Wu W.L."/>
            <person name="Chen Y.Y."/>
            <person name="Lin Y.F."/>
            <person name="Hsu J.L."/>
            <person name="Li C.Y."/>
            <person name="Wang Z.W."/>
            <person name="Zhao X."/>
            <person name="Zhong W.Y."/>
            <person name="Ma X.K."/>
            <person name="Ma L."/>
            <person name="Huang J."/>
            <person name="Chen G.Z."/>
            <person name="Huang M.Z."/>
            <person name="Huang L."/>
            <person name="Peng D.H."/>
            <person name="Luo Y.B."/>
            <person name="Zou S.Q."/>
            <person name="Chen S.P."/>
            <person name="Lan S."/>
            <person name="Tsai W.C."/>
            <person name="Van de Peer Y."/>
            <person name="Liu Z.J."/>
        </authorList>
    </citation>
    <scope>NUCLEOTIDE SEQUENCE [LARGE SCALE GENOMIC DNA]</scope>
    <source>
        <strain evidence="3">Lor287</strain>
    </source>
</reference>
<evidence type="ECO:0000313" key="3">
    <source>
        <dbReference type="EMBL" id="KAK8916073.1"/>
    </source>
</evidence>